<dbReference type="SUPFAM" id="SSF52266">
    <property type="entry name" value="SGNH hydrolase"/>
    <property type="match status" value="1"/>
</dbReference>
<dbReference type="InterPro" id="IPR036514">
    <property type="entry name" value="SGNH_hydro_sf"/>
</dbReference>
<dbReference type="Pfam" id="PF13472">
    <property type="entry name" value="Lipase_GDSL_2"/>
    <property type="match status" value="1"/>
</dbReference>
<dbReference type="EMBL" id="SMLB01000027">
    <property type="protein sequence ID" value="TDD67658.1"/>
    <property type="molecule type" value="Genomic_DNA"/>
</dbReference>
<reference evidence="3 4" key="1">
    <citation type="submission" date="2019-02" db="EMBL/GenBank/DDBJ databases">
        <title>Draft genome sequences of novel Actinobacteria.</title>
        <authorList>
            <person name="Sahin N."/>
            <person name="Ay H."/>
            <person name="Saygin H."/>
        </authorList>
    </citation>
    <scope>NUCLEOTIDE SEQUENCE [LARGE SCALE GENOMIC DNA]</scope>
    <source>
        <strain evidence="3 4">8K307</strain>
    </source>
</reference>
<organism evidence="3 4">
    <name type="scientific">Jiangella aurantiaca</name>
    <dbReference type="NCBI Taxonomy" id="2530373"/>
    <lineage>
        <taxon>Bacteria</taxon>
        <taxon>Bacillati</taxon>
        <taxon>Actinomycetota</taxon>
        <taxon>Actinomycetes</taxon>
        <taxon>Jiangellales</taxon>
        <taxon>Jiangellaceae</taxon>
        <taxon>Jiangella</taxon>
    </lineage>
</organism>
<keyword evidence="4" id="KW-1185">Reference proteome</keyword>
<dbReference type="GO" id="GO:0016787">
    <property type="term" value="F:hydrolase activity"/>
    <property type="evidence" value="ECO:0007669"/>
    <property type="project" value="UniProtKB-KW"/>
</dbReference>
<sequence>MRRPPSGPLPLHPAFSTELLPYDRRDDPDEGTAMRLPTAPQHAALTAYGHSWVGGAGASAPTTRLVDRTARALGLRVDNRGVSGTASPDTAALIRREPPPPSAAFLIMTGLNDARLHGLSARGTEQYREALAQILTAVTTTAPAAAVVMVEQPHLLDYSGYAPHDQGSDDAVDRYNAILSEVANMFDAAVTARVADWDPGSMLDDDAVHPNDAGHAAVARAATAALSATDELAVIADD</sequence>
<evidence type="ECO:0000259" key="2">
    <source>
        <dbReference type="Pfam" id="PF13472"/>
    </source>
</evidence>
<dbReference type="Gene3D" id="3.40.50.1110">
    <property type="entry name" value="SGNH hydrolase"/>
    <property type="match status" value="1"/>
</dbReference>
<proteinExistence type="predicted"/>
<dbReference type="InterPro" id="IPR013830">
    <property type="entry name" value="SGNH_hydro"/>
</dbReference>
<evidence type="ECO:0000256" key="1">
    <source>
        <dbReference type="SAM" id="MobiDB-lite"/>
    </source>
</evidence>
<accession>A0A4R5A6D6</accession>
<dbReference type="AlphaFoldDB" id="A0A4R5A6D6"/>
<feature type="domain" description="SGNH hydrolase-type esterase" evidence="2">
    <location>
        <begin position="48"/>
        <end position="217"/>
    </location>
</feature>
<gene>
    <name evidence="3" type="ORF">E1262_18600</name>
</gene>
<keyword evidence="3" id="KW-0378">Hydrolase</keyword>
<comment type="caution">
    <text evidence="3">The sequence shown here is derived from an EMBL/GenBank/DDBJ whole genome shotgun (WGS) entry which is preliminary data.</text>
</comment>
<dbReference type="Proteomes" id="UP000295217">
    <property type="component" value="Unassembled WGS sequence"/>
</dbReference>
<evidence type="ECO:0000313" key="3">
    <source>
        <dbReference type="EMBL" id="TDD67658.1"/>
    </source>
</evidence>
<feature type="compositionally biased region" description="Pro residues" evidence="1">
    <location>
        <begin position="1"/>
        <end position="11"/>
    </location>
</feature>
<protein>
    <submittedName>
        <fullName evidence="3">SGNH/GDSL hydrolase family protein</fullName>
    </submittedName>
</protein>
<dbReference type="OrthoDB" id="1828825at2"/>
<evidence type="ECO:0000313" key="4">
    <source>
        <dbReference type="Proteomes" id="UP000295217"/>
    </source>
</evidence>
<dbReference type="CDD" id="cd00229">
    <property type="entry name" value="SGNH_hydrolase"/>
    <property type="match status" value="1"/>
</dbReference>
<name>A0A4R5A6D6_9ACTN</name>
<feature type="region of interest" description="Disordered" evidence="1">
    <location>
        <begin position="1"/>
        <end position="31"/>
    </location>
</feature>